<proteinExistence type="predicted"/>
<dbReference type="CDD" id="cd08349">
    <property type="entry name" value="BLMA_like"/>
    <property type="match status" value="1"/>
</dbReference>
<reference evidence="2 3" key="1">
    <citation type="submission" date="2014-01" db="EMBL/GenBank/DDBJ databases">
        <title>Roseivivax isoporae LMG 25204 Genome Sequencing.</title>
        <authorList>
            <person name="Lai Q."/>
            <person name="Li G."/>
            <person name="Shao Z."/>
        </authorList>
    </citation>
    <scope>NUCLEOTIDE SEQUENCE [LARGE SCALE GENOMIC DNA]</scope>
    <source>
        <strain evidence="2 3">LMG 25204</strain>
    </source>
</reference>
<sequence>MTEASFLETAPVFRIFDEAKARAFYIDWLRFEVTFEHRFSPDAPLYMGLARTGLALHLTEHHGDATPGSTAFIRMTGIRAFHREILARPYAANRPALERLPWGLQVEVVDPFGNRIRFCETA</sequence>
<dbReference type="RefSeq" id="WP_043770840.1">
    <property type="nucleotide sequence ID" value="NZ_JAME01000015.1"/>
</dbReference>
<accession>X7F7N4</accession>
<dbReference type="GO" id="GO:0046677">
    <property type="term" value="P:response to antibiotic"/>
    <property type="evidence" value="ECO:0007669"/>
    <property type="project" value="UniProtKB-KW"/>
</dbReference>
<organism evidence="2 3">
    <name type="scientific">Roseivivax isoporae LMG 25204</name>
    <dbReference type="NCBI Taxonomy" id="1449351"/>
    <lineage>
        <taxon>Bacteria</taxon>
        <taxon>Pseudomonadati</taxon>
        <taxon>Pseudomonadota</taxon>
        <taxon>Alphaproteobacteria</taxon>
        <taxon>Rhodobacterales</taxon>
        <taxon>Roseobacteraceae</taxon>
        <taxon>Roseivivax</taxon>
    </lineage>
</organism>
<evidence type="ECO:0000313" key="2">
    <source>
        <dbReference type="EMBL" id="ETX28825.1"/>
    </source>
</evidence>
<dbReference type="STRING" id="1449351.RISW2_04830"/>
<evidence type="ECO:0000256" key="1">
    <source>
        <dbReference type="ARBA" id="ARBA00023251"/>
    </source>
</evidence>
<dbReference type="eggNOG" id="COG0346">
    <property type="taxonomic scope" value="Bacteria"/>
</dbReference>
<keyword evidence="3" id="KW-1185">Reference proteome</keyword>
<dbReference type="EMBL" id="JAME01000015">
    <property type="protein sequence ID" value="ETX28825.1"/>
    <property type="molecule type" value="Genomic_DNA"/>
</dbReference>
<dbReference type="SUPFAM" id="SSF54593">
    <property type="entry name" value="Glyoxalase/Bleomycin resistance protein/Dihydroxybiphenyl dioxygenase"/>
    <property type="match status" value="1"/>
</dbReference>
<dbReference type="PATRIC" id="fig|1449351.3.peg.2299"/>
<dbReference type="OrthoDB" id="9803104at2"/>
<gene>
    <name evidence="2" type="ORF">RISW2_04830</name>
</gene>
<name>X7F7N4_9RHOB</name>
<dbReference type="AlphaFoldDB" id="X7F7N4"/>
<protein>
    <submittedName>
        <fullName evidence="2">Bleomycin resistance protein</fullName>
    </submittedName>
</protein>
<comment type="caution">
    <text evidence="2">The sequence shown here is derived from an EMBL/GenBank/DDBJ whole genome shotgun (WGS) entry which is preliminary data.</text>
</comment>
<dbReference type="Pfam" id="PF19581">
    <property type="entry name" value="Glyoxalase_7"/>
    <property type="match status" value="1"/>
</dbReference>
<keyword evidence="1" id="KW-0046">Antibiotic resistance</keyword>
<dbReference type="Gene3D" id="3.10.180.10">
    <property type="entry name" value="2,3-Dihydroxybiphenyl 1,2-Dioxygenase, domain 1"/>
    <property type="match status" value="1"/>
</dbReference>
<evidence type="ECO:0000313" key="3">
    <source>
        <dbReference type="Proteomes" id="UP000023430"/>
    </source>
</evidence>
<dbReference type="InterPro" id="IPR029068">
    <property type="entry name" value="Glyas_Bleomycin-R_OHBP_Dase"/>
</dbReference>
<dbReference type="Proteomes" id="UP000023430">
    <property type="component" value="Unassembled WGS sequence"/>
</dbReference>
<dbReference type="InterPro" id="IPR000335">
    <property type="entry name" value="Bleomycin-R"/>
</dbReference>